<feature type="region of interest" description="Disordered" evidence="1">
    <location>
        <begin position="60"/>
        <end position="79"/>
    </location>
</feature>
<feature type="compositionally biased region" description="Basic and acidic residues" evidence="1">
    <location>
        <begin position="69"/>
        <end position="79"/>
    </location>
</feature>
<evidence type="ECO:0000256" key="1">
    <source>
        <dbReference type="SAM" id="MobiDB-lite"/>
    </source>
</evidence>
<organism evidence="2">
    <name type="scientific">Salix viminalis</name>
    <name type="common">Common osier</name>
    <name type="synonym">Basket willow</name>
    <dbReference type="NCBI Taxonomy" id="40686"/>
    <lineage>
        <taxon>Eukaryota</taxon>
        <taxon>Viridiplantae</taxon>
        <taxon>Streptophyta</taxon>
        <taxon>Embryophyta</taxon>
        <taxon>Tracheophyta</taxon>
        <taxon>Spermatophyta</taxon>
        <taxon>Magnoliopsida</taxon>
        <taxon>eudicotyledons</taxon>
        <taxon>Gunneridae</taxon>
        <taxon>Pentapetalae</taxon>
        <taxon>rosids</taxon>
        <taxon>fabids</taxon>
        <taxon>Malpighiales</taxon>
        <taxon>Salicaceae</taxon>
        <taxon>Saliceae</taxon>
        <taxon>Salix</taxon>
    </lineage>
</organism>
<name>A0A6N2LU56_SALVM</name>
<gene>
    <name evidence="2" type="ORF">SVIM_LOCUS216191</name>
</gene>
<protein>
    <submittedName>
        <fullName evidence="2">Uncharacterized protein</fullName>
    </submittedName>
</protein>
<sequence>MIFVLFLTNRKKTHFFKAKETIKSGFHTELKVFSCCSSLSNQYQCFPRIFSQTKNFPHKDLPIQAKQGTGKEDRDFEKT</sequence>
<reference evidence="2" key="1">
    <citation type="submission" date="2019-03" db="EMBL/GenBank/DDBJ databases">
        <authorList>
            <person name="Mank J."/>
            <person name="Almeida P."/>
        </authorList>
    </citation>
    <scope>NUCLEOTIDE SEQUENCE</scope>
    <source>
        <strain evidence="2">78183</strain>
    </source>
</reference>
<evidence type="ECO:0000313" key="2">
    <source>
        <dbReference type="EMBL" id="VFU39157.1"/>
    </source>
</evidence>
<proteinExistence type="predicted"/>
<dbReference type="AlphaFoldDB" id="A0A6N2LU56"/>
<dbReference type="EMBL" id="CAADRP010001491">
    <property type="protein sequence ID" value="VFU39157.1"/>
    <property type="molecule type" value="Genomic_DNA"/>
</dbReference>
<accession>A0A6N2LU56</accession>